<evidence type="ECO:0000313" key="6">
    <source>
        <dbReference type="Proteomes" id="UP000481852"/>
    </source>
</evidence>
<protein>
    <submittedName>
        <fullName evidence="5">GntR family transcriptional regulator</fullName>
    </submittedName>
</protein>
<evidence type="ECO:0000256" key="3">
    <source>
        <dbReference type="ARBA" id="ARBA00023163"/>
    </source>
</evidence>
<evidence type="ECO:0000256" key="1">
    <source>
        <dbReference type="ARBA" id="ARBA00023015"/>
    </source>
</evidence>
<dbReference type="PANTHER" id="PTHR30146:SF150">
    <property type="entry name" value="ARABINOSE METABOLISM TRANSCRIPTIONAL REPRESSOR"/>
    <property type="match status" value="1"/>
</dbReference>
<dbReference type="PROSITE" id="PS50949">
    <property type="entry name" value="HTH_GNTR"/>
    <property type="match status" value="1"/>
</dbReference>
<dbReference type="Pfam" id="PF00392">
    <property type="entry name" value="GntR"/>
    <property type="match status" value="1"/>
</dbReference>
<dbReference type="InterPro" id="IPR033532">
    <property type="entry name" value="AraR_ligand_bind_dom"/>
</dbReference>
<evidence type="ECO:0000313" key="5">
    <source>
        <dbReference type="EMBL" id="MSS14101.1"/>
    </source>
</evidence>
<dbReference type="GO" id="GO:0000976">
    <property type="term" value="F:transcription cis-regulatory region binding"/>
    <property type="evidence" value="ECO:0007669"/>
    <property type="project" value="TreeGrafter"/>
</dbReference>
<keyword evidence="6" id="KW-1185">Reference proteome</keyword>
<dbReference type="InterPro" id="IPR036388">
    <property type="entry name" value="WH-like_DNA-bd_sf"/>
</dbReference>
<dbReference type="CDD" id="cd07377">
    <property type="entry name" value="WHTH_GntR"/>
    <property type="match status" value="1"/>
</dbReference>
<accession>A0A6L5X179</accession>
<evidence type="ECO:0000259" key="4">
    <source>
        <dbReference type="PROSITE" id="PS50949"/>
    </source>
</evidence>
<proteinExistence type="predicted"/>
<gene>
    <name evidence="5" type="ORF">FYJ35_03430</name>
</gene>
<dbReference type="InterPro" id="IPR036390">
    <property type="entry name" value="WH_DNA-bd_sf"/>
</dbReference>
<keyword evidence="1" id="KW-0805">Transcription regulation</keyword>
<dbReference type="RefSeq" id="WP_154523171.1">
    <property type="nucleotide sequence ID" value="NZ_JAXEDB010000205.1"/>
</dbReference>
<sequence length="379" mass="42874">MAGQEAKYQKIINWVRQEIADGSLRSGDKLPSEKELSERFGLSRQTVRHATGELEAQHIVSRVQGSGTYIGGVRQLVYEPRYMSVAVLSTFYESYIFPPTLKGIERVLSKNGFSMQVSFTDNRVTREREMLRQILEKGNIDGLIVEPAKSALPNPNMDLYREVQERSIPIIFFNASYPQIEAPCVRIDDQAVARRATQLLLDAGHRKIGAIFKSDDRQGALRYAGYLDAMMIGGGEVHQRHVVWVDTPMTTNLGALEDYLFQRIEGCSAVMCYNDEVAYQVVNLALKRGLRVPQELSIVGIDDSYLAGMGKVQLTSFPHPKEMLGRKVAENLMELFRKPDFDGNYLFESEPVYRESVWDLNAQMIYKGAADETPQREDS</sequence>
<feature type="domain" description="HTH gntR-type" evidence="4">
    <location>
        <begin position="5"/>
        <end position="73"/>
    </location>
</feature>
<dbReference type="InterPro" id="IPR046335">
    <property type="entry name" value="LacI/GalR-like_sensor"/>
</dbReference>
<dbReference type="CDD" id="cd01541">
    <property type="entry name" value="PBP1_AraR"/>
    <property type="match status" value="1"/>
</dbReference>
<dbReference type="PANTHER" id="PTHR30146">
    <property type="entry name" value="LACI-RELATED TRANSCRIPTIONAL REPRESSOR"/>
    <property type="match status" value="1"/>
</dbReference>
<dbReference type="GO" id="GO:0003700">
    <property type="term" value="F:DNA-binding transcription factor activity"/>
    <property type="evidence" value="ECO:0007669"/>
    <property type="project" value="InterPro"/>
</dbReference>
<dbReference type="SUPFAM" id="SSF53822">
    <property type="entry name" value="Periplasmic binding protein-like I"/>
    <property type="match status" value="1"/>
</dbReference>
<keyword evidence="3" id="KW-0804">Transcription</keyword>
<comment type="caution">
    <text evidence="5">The sequence shown here is derived from an EMBL/GenBank/DDBJ whole genome shotgun (WGS) entry which is preliminary data.</text>
</comment>
<dbReference type="InterPro" id="IPR028082">
    <property type="entry name" value="Peripla_BP_I"/>
</dbReference>
<keyword evidence="2" id="KW-0238">DNA-binding</keyword>
<reference evidence="5 6" key="1">
    <citation type="submission" date="2019-08" db="EMBL/GenBank/DDBJ databases">
        <title>In-depth cultivation of the pig gut microbiome towards novel bacterial diversity and tailored functional studies.</title>
        <authorList>
            <person name="Wylensek D."/>
            <person name="Hitch T.C.A."/>
            <person name="Clavel T."/>
        </authorList>
    </citation>
    <scope>NUCLEOTIDE SEQUENCE [LARGE SCALE GENOMIC DNA]</scope>
    <source>
        <strain evidence="5 6">Oil+RF-744-WCA-WT-11</strain>
    </source>
</reference>
<dbReference type="PRINTS" id="PR00035">
    <property type="entry name" value="HTHGNTR"/>
</dbReference>
<dbReference type="Gene3D" id="1.10.10.10">
    <property type="entry name" value="Winged helix-like DNA-binding domain superfamily/Winged helix DNA-binding domain"/>
    <property type="match status" value="1"/>
</dbReference>
<evidence type="ECO:0000256" key="2">
    <source>
        <dbReference type="ARBA" id="ARBA00023125"/>
    </source>
</evidence>
<dbReference type="Gene3D" id="3.40.50.2300">
    <property type="match status" value="2"/>
</dbReference>
<dbReference type="InterPro" id="IPR000524">
    <property type="entry name" value="Tscrpt_reg_HTH_GntR"/>
</dbReference>
<dbReference type="SMART" id="SM00345">
    <property type="entry name" value="HTH_GNTR"/>
    <property type="match status" value="1"/>
</dbReference>
<dbReference type="AlphaFoldDB" id="A0A6L5X179"/>
<dbReference type="Proteomes" id="UP000481852">
    <property type="component" value="Unassembled WGS sequence"/>
</dbReference>
<dbReference type="SUPFAM" id="SSF46785">
    <property type="entry name" value="Winged helix' DNA-binding domain"/>
    <property type="match status" value="1"/>
</dbReference>
<name>A0A6L5X179_9FIRM</name>
<organism evidence="5 6">
    <name type="scientific">Porcincola intestinalis</name>
    <dbReference type="NCBI Taxonomy" id="2606632"/>
    <lineage>
        <taxon>Bacteria</taxon>
        <taxon>Bacillati</taxon>
        <taxon>Bacillota</taxon>
        <taxon>Clostridia</taxon>
        <taxon>Lachnospirales</taxon>
        <taxon>Lachnospiraceae</taxon>
        <taxon>Porcincola</taxon>
    </lineage>
</organism>
<dbReference type="Pfam" id="PF13377">
    <property type="entry name" value="Peripla_BP_3"/>
    <property type="match status" value="1"/>
</dbReference>
<dbReference type="EMBL" id="VULZ01000002">
    <property type="protein sequence ID" value="MSS14101.1"/>
    <property type="molecule type" value="Genomic_DNA"/>
</dbReference>